<gene>
    <name evidence="2" type="ORF">TARUN_1962</name>
</gene>
<evidence type="ECO:0000313" key="2">
    <source>
        <dbReference type="EMBL" id="RFU80286.1"/>
    </source>
</evidence>
<dbReference type="Proteomes" id="UP000266272">
    <property type="component" value="Unassembled WGS sequence"/>
</dbReference>
<comment type="caution">
    <text evidence="2">The sequence shown here is derived from an EMBL/GenBank/DDBJ whole genome shotgun (WGS) entry which is preliminary data.</text>
</comment>
<accession>A0A395NW16</accession>
<evidence type="ECO:0000313" key="3">
    <source>
        <dbReference type="Proteomes" id="UP000266272"/>
    </source>
</evidence>
<reference evidence="2 3" key="1">
    <citation type="journal article" date="2018" name="PLoS Pathog.">
        <title>Evolution of structural diversity of trichothecenes, a family of toxins produced by plant pathogenic and entomopathogenic fungi.</title>
        <authorList>
            <person name="Proctor R.H."/>
            <person name="McCormick S.P."/>
            <person name="Kim H.S."/>
            <person name="Cardoza R.E."/>
            <person name="Stanley A.M."/>
            <person name="Lindo L."/>
            <person name="Kelly A."/>
            <person name="Brown D.W."/>
            <person name="Lee T."/>
            <person name="Vaughan M.M."/>
            <person name="Alexander N.J."/>
            <person name="Busman M."/>
            <person name="Gutierrez S."/>
        </authorList>
    </citation>
    <scope>NUCLEOTIDE SEQUENCE [LARGE SCALE GENOMIC DNA]</scope>
    <source>
        <strain evidence="2 3">IBT 40837</strain>
    </source>
</reference>
<name>A0A395NW16_TRIAR</name>
<feature type="signal peptide" evidence="1">
    <location>
        <begin position="1"/>
        <end position="23"/>
    </location>
</feature>
<dbReference type="AlphaFoldDB" id="A0A395NW16"/>
<dbReference type="EMBL" id="PXOA01000118">
    <property type="protein sequence ID" value="RFU80286.1"/>
    <property type="molecule type" value="Genomic_DNA"/>
</dbReference>
<proteinExistence type="predicted"/>
<keyword evidence="1" id="KW-0732">Signal</keyword>
<dbReference type="OrthoDB" id="5359219at2759"/>
<sequence length="111" mass="11930">MLFVRDFIPTVLALALSMTGAEAAIAIGTAVGYNVMWVEGTDPCRWTRINDVGQNPCNVLSVPLSGNGFRYSLQGCGGPLWLNNQDGSFNSKCRAASANLACKVHRDYICS</sequence>
<keyword evidence="3" id="KW-1185">Reference proteome</keyword>
<evidence type="ECO:0000256" key="1">
    <source>
        <dbReference type="SAM" id="SignalP"/>
    </source>
</evidence>
<organism evidence="2 3">
    <name type="scientific">Trichoderma arundinaceum</name>
    <dbReference type="NCBI Taxonomy" id="490622"/>
    <lineage>
        <taxon>Eukaryota</taxon>
        <taxon>Fungi</taxon>
        <taxon>Dikarya</taxon>
        <taxon>Ascomycota</taxon>
        <taxon>Pezizomycotina</taxon>
        <taxon>Sordariomycetes</taxon>
        <taxon>Hypocreomycetidae</taxon>
        <taxon>Hypocreales</taxon>
        <taxon>Hypocreaceae</taxon>
        <taxon>Trichoderma</taxon>
    </lineage>
</organism>
<protein>
    <submittedName>
        <fullName evidence="2">Uncharacterized protein</fullName>
    </submittedName>
</protein>
<feature type="chain" id="PRO_5017268901" evidence="1">
    <location>
        <begin position="24"/>
        <end position="111"/>
    </location>
</feature>